<dbReference type="AlphaFoldDB" id="A0A9Q0GGK5"/>
<gene>
    <name evidence="1" type="ORF">Tsubulata_051058</name>
</gene>
<sequence>MFSTLPIFPLPWSTSAPFSLVISSNTTDILGFTFSSSFFFFFLVKSFPILPPDVARLGDAQTSYHVLINSRQTFVNWRKDIHGHPVA</sequence>
<proteinExistence type="predicted"/>
<name>A0A9Q0GGK5_9ROSI</name>
<organism evidence="1 2">
    <name type="scientific">Turnera subulata</name>
    <dbReference type="NCBI Taxonomy" id="218843"/>
    <lineage>
        <taxon>Eukaryota</taxon>
        <taxon>Viridiplantae</taxon>
        <taxon>Streptophyta</taxon>
        <taxon>Embryophyta</taxon>
        <taxon>Tracheophyta</taxon>
        <taxon>Spermatophyta</taxon>
        <taxon>Magnoliopsida</taxon>
        <taxon>eudicotyledons</taxon>
        <taxon>Gunneridae</taxon>
        <taxon>Pentapetalae</taxon>
        <taxon>rosids</taxon>
        <taxon>fabids</taxon>
        <taxon>Malpighiales</taxon>
        <taxon>Passifloraceae</taxon>
        <taxon>Turnera</taxon>
    </lineage>
</organism>
<reference evidence="1" key="2">
    <citation type="journal article" date="2023" name="Plants (Basel)">
        <title>Annotation of the Turnera subulata (Passifloraceae) Draft Genome Reveals the S-Locus Evolved after the Divergence of Turneroideae from Passifloroideae in a Stepwise Manner.</title>
        <authorList>
            <person name="Henning P.M."/>
            <person name="Roalson E.H."/>
            <person name="Mir W."/>
            <person name="McCubbin A.G."/>
            <person name="Shore J.S."/>
        </authorList>
    </citation>
    <scope>NUCLEOTIDE SEQUENCE</scope>
    <source>
        <strain evidence="1">F60SS</strain>
    </source>
</reference>
<dbReference type="Proteomes" id="UP001141552">
    <property type="component" value="Unassembled WGS sequence"/>
</dbReference>
<reference evidence="1" key="1">
    <citation type="submission" date="2022-02" db="EMBL/GenBank/DDBJ databases">
        <authorList>
            <person name="Henning P.M."/>
            <person name="McCubbin A.G."/>
            <person name="Shore J.S."/>
        </authorList>
    </citation>
    <scope>NUCLEOTIDE SEQUENCE</scope>
    <source>
        <strain evidence="1">F60SS</strain>
        <tissue evidence="1">Leaves</tissue>
    </source>
</reference>
<keyword evidence="2" id="KW-1185">Reference proteome</keyword>
<dbReference type="EMBL" id="JAKUCV010000585">
    <property type="protein sequence ID" value="KAJ4849507.1"/>
    <property type="molecule type" value="Genomic_DNA"/>
</dbReference>
<protein>
    <submittedName>
        <fullName evidence="1">Uncharacterized protein</fullName>
    </submittedName>
</protein>
<evidence type="ECO:0000313" key="1">
    <source>
        <dbReference type="EMBL" id="KAJ4849507.1"/>
    </source>
</evidence>
<evidence type="ECO:0000313" key="2">
    <source>
        <dbReference type="Proteomes" id="UP001141552"/>
    </source>
</evidence>
<comment type="caution">
    <text evidence="1">The sequence shown here is derived from an EMBL/GenBank/DDBJ whole genome shotgun (WGS) entry which is preliminary data.</text>
</comment>
<accession>A0A9Q0GGK5</accession>